<feature type="transmembrane region" description="Helical" evidence="3">
    <location>
        <begin position="94"/>
        <end position="113"/>
    </location>
</feature>
<keyword evidence="3" id="KW-0472">Membrane</keyword>
<dbReference type="Proteomes" id="UP001355207">
    <property type="component" value="Chromosome 11"/>
</dbReference>
<dbReference type="InterPro" id="IPR011701">
    <property type="entry name" value="MFS"/>
</dbReference>
<sequence length="517" mass="56811">MSEIQPVARSNSNEDELNLARQGENNVNDNSVNNERQLPSLPDIDNSREAWFYVIASFIQEMLFFGPLFSTGIYLKYYAASPDFRSASEPQISLIGTLSLFFGYSAGIPLLYLYNHFPRSMRPSMWAGMILCSSSLLVASFVKDVKLLIIFQGVGPGLSGALCAFPIVRWIPEWFDKRKGIATGLIFSGGGVGGVYMPFLYDLFLDKLGYKWSLRIFAISTAVISGMTISFVKPRVPISSKSNVIRMPMPNFFQTFFTSWGFLFLFLATLLQSFGYFNVALFLPRFSDTLSSATGAGLLGAFNVSCLISQILWGHITDRISPSLAMSFSSGLGLILVLFLWGFNQDYLGIKVLMPFAISFGLITGGFSSMWSQSAHELLGDQSLDKEKMSLLWSGLSVARGIGSILGPTIGSLLYKPPSTMSTSGFHRWGSAGSPGLIALVAASLFGSCLISLFNYSLNKFIKPLLKEKSMRLNANSTNCDIAASNYDDTAAGANLRGTQKNPRIHSNIIEMNTRNW</sequence>
<dbReference type="GeneID" id="91098659"/>
<feature type="transmembrane region" description="Helical" evidence="3">
    <location>
        <begin position="180"/>
        <end position="200"/>
    </location>
</feature>
<feature type="transmembrane region" description="Helical" evidence="3">
    <location>
        <begin position="289"/>
        <end position="312"/>
    </location>
</feature>
<feature type="transmembrane region" description="Helical" evidence="3">
    <location>
        <begin position="391"/>
        <end position="415"/>
    </location>
</feature>
<feature type="transmembrane region" description="Helical" evidence="3">
    <location>
        <begin position="349"/>
        <end position="371"/>
    </location>
</feature>
<keyword evidence="3" id="KW-0812">Transmembrane</keyword>
<keyword evidence="5" id="KW-1185">Reference proteome</keyword>
<feature type="transmembrane region" description="Helical" evidence="3">
    <location>
        <begin position="324"/>
        <end position="343"/>
    </location>
</feature>
<feature type="transmembrane region" description="Helical" evidence="3">
    <location>
        <begin position="435"/>
        <end position="458"/>
    </location>
</feature>
<dbReference type="GO" id="GO:0022857">
    <property type="term" value="F:transmembrane transporter activity"/>
    <property type="evidence" value="ECO:0007669"/>
    <property type="project" value="InterPro"/>
</dbReference>
<feature type="transmembrane region" description="Helical" evidence="3">
    <location>
        <begin position="212"/>
        <end position="232"/>
    </location>
</feature>
<gene>
    <name evidence="4" type="ORF">L201_007991</name>
</gene>
<dbReference type="PANTHER" id="PTHR11360:SF287">
    <property type="entry name" value="MFS MONOCARBOXYLATE TRANSPORTER"/>
    <property type="match status" value="1"/>
</dbReference>
<dbReference type="InterPro" id="IPR050327">
    <property type="entry name" value="Proton-linked_MCT"/>
</dbReference>
<evidence type="ECO:0000313" key="5">
    <source>
        <dbReference type="Proteomes" id="UP001355207"/>
    </source>
</evidence>
<evidence type="ECO:0000313" key="4">
    <source>
        <dbReference type="EMBL" id="WWC93027.1"/>
    </source>
</evidence>
<accession>A0AAX4K850</accession>
<feature type="transmembrane region" description="Helical" evidence="3">
    <location>
        <begin position="125"/>
        <end position="142"/>
    </location>
</feature>
<dbReference type="RefSeq" id="XP_066079789.1">
    <property type="nucleotide sequence ID" value="XM_066223692.1"/>
</dbReference>
<dbReference type="GO" id="GO:0016020">
    <property type="term" value="C:membrane"/>
    <property type="evidence" value="ECO:0007669"/>
    <property type="project" value="UniProtKB-SubCell"/>
</dbReference>
<name>A0AAX4K850_9TREE</name>
<organism evidence="4 5">
    <name type="scientific">Kwoniella dendrophila CBS 6074</name>
    <dbReference type="NCBI Taxonomy" id="1295534"/>
    <lineage>
        <taxon>Eukaryota</taxon>
        <taxon>Fungi</taxon>
        <taxon>Dikarya</taxon>
        <taxon>Basidiomycota</taxon>
        <taxon>Agaricomycotina</taxon>
        <taxon>Tremellomycetes</taxon>
        <taxon>Tremellales</taxon>
        <taxon>Cryptococcaceae</taxon>
        <taxon>Kwoniella</taxon>
    </lineage>
</organism>
<keyword evidence="3" id="KW-1133">Transmembrane helix</keyword>
<dbReference type="PANTHER" id="PTHR11360">
    <property type="entry name" value="MONOCARBOXYLATE TRANSPORTER"/>
    <property type="match status" value="1"/>
</dbReference>
<feature type="transmembrane region" description="Helical" evidence="3">
    <location>
        <begin position="148"/>
        <end position="168"/>
    </location>
</feature>
<dbReference type="InterPro" id="IPR036259">
    <property type="entry name" value="MFS_trans_sf"/>
</dbReference>
<evidence type="ECO:0000256" key="1">
    <source>
        <dbReference type="ARBA" id="ARBA00004141"/>
    </source>
</evidence>
<dbReference type="AlphaFoldDB" id="A0AAX4K850"/>
<protein>
    <recommendedName>
        <fullName evidence="6">Major facilitator superfamily (MFS) profile domain-containing protein</fullName>
    </recommendedName>
</protein>
<evidence type="ECO:0008006" key="6">
    <source>
        <dbReference type="Google" id="ProtNLM"/>
    </source>
</evidence>
<reference evidence="4 5" key="1">
    <citation type="submission" date="2024-01" db="EMBL/GenBank/DDBJ databases">
        <title>Comparative genomics of Cryptococcus and Kwoniella reveals pathogenesis evolution and contrasting modes of karyotype evolution via chromosome fusion or intercentromeric recombination.</title>
        <authorList>
            <person name="Coelho M.A."/>
            <person name="David-Palma M."/>
            <person name="Shea T."/>
            <person name="Bowers K."/>
            <person name="McGinley-Smith S."/>
            <person name="Mohammad A.W."/>
            <person name="Gnirke A."/>
            <person name="Yurkov A.M."/>
            <person name="Nowrousian M."/>
            <person name="Sun S."/>
            <person name="Cuomo C.A."/>
            <person name="Heitman J."/>
        </authorList>
    </citation>
    <scope>NUCLEOTIDE SEQUENCE [LARGE SCALE GENOMIC DNA]</scope>
    <source>
        <strain evidence="4 5">CBS 6074</strain>
    </source>
</reference>
<dbReference type="Pfam" id="PF07690">
    <property type="entry name" value="MFS_1"/>
    <property type="match status" value="1"/>
</dbReference>
<comment type="subcellular location">
    <subcellularLocation>
        <location evidence="1">Membrane</location>
        <topology evidence="1">Multi-pass membrane protein</topology>
    </subcellularLocation>
</comment>
<feature type="transmembrane region" description="Helical" evidence="3">
    <location>
        <begin position="252"/>
        <end position="277"/>
    </location>
</feature>
<dbReference type="Gene3D" id="1.20.1250.20">
    <property type="entry name" value="MFS general substrate transporter like domains"/>
    <property type="match status" value="2"/>
</dbReference>
<comment type="similarity">
    <text evidence="2">Belongs to the major facilitator superfamily. Monocarboxylate porter (TC 2.A.1.13) family.</text>
</comment>
<dbReference type="SUPFAM" id="SSF103473">
    <property type="entry name" value="MFS general substrate transporter"/>
    <property type="match status" value="1"/>
</dbReference>
<dbReference type="EMBL" id="CP144108">
    <property type="protein sequence ID" value="WWC93027.1"/>
    <property type="molecule type" value="Genomic_DNA"/>
</dbReference>
<evidence type="ECO:0000256" key="3">
    <source>
        <dbReference type="SAM" id="Phobius"/>
    </source>
</evidence>
<feature type="transmembrane region" description="Helical" evidence="3">
    <location>
        <begin position="50"/>
        <end position="74"/>
    </location>
</feature>
<proteinExistence type="inferred from homology"/>
<evidence type="ECO:0000256" key="2">
    <source>
        <dbReference type="ARBA" id="ARBA00006727"/>
    </source>
</evidence>